<sequence length="403" mass="44348">MSSYSLNSKKRMHLSYEGLNESSCHLLPVHLKKYHAKKHSDWMSLAIVLASYAQGQTGSNPCVGAVLVKNSRLIGIGTHLKQGEAHAEIHAINMAGSNVHGSTLYVTLEPCSHQGLTGPCADAVINAGIKQVFIATQDANPKVSGRGIERLKKAGIEVHIGLCQQEANELLHAFFLTQKNQRSYLILKSASSLDGKLALITQESKWVTGIEAREDVHQLRASVDGILTAIGTVSADNPMLNARLDIETRQPARIVIDRQGHISEDSQLVQTAKTQRTILFGHYTESKAQSLQAFGCEVVEFIDLPTLLKWTLQAGLMTIMVEAGPKLITALLDAELIDEWVAYQSPRVFGGDQSIYLNTKTLPINKIDSFQLIKCDILGNDLRIIMRKMDKESNPHKSLKEQV</sequence>
<dbReference type="Gene3D" id="3.40.140.10">
    <property type="entry name" value="Cytidine Deaminase, domain 2"/>
    <property type="match status" value="1"/>
</dbReference>
<dbReference type="InterPro" id="IPR016193">
    <property type="entry name" value="Cytidine_deaminase-like"/>
</dbReference>
<gene>
    <name evidence="14" type="primary">ribD</name>
    <name evidence="14" type="ORF">ACFFIT_02145</name>
</gene>
<evidence type="ECO:0000256" key="8">
    <source>
        <dbReference type="ARBA" id="ARBA00022833"/>
    </source>
</evidence>
<dbReference type="NCBIfam" id="TIGR00326">
    <property type="entry name" value="eubact_ribD"/>
    <property type="match status" value="1"/>
</dbReference>
<keyword evidence="12 14" id="KW-0378">Hydrolase</keyword>
<keyword evidence="11" id="KW-0511">Multifunctional enzyme</keyword>
<dbReference type="Gene3D" id="3.40.430.10">
    <property type="entry name" value="Dihydrofolate Reductase, subunit A"/>
    <property type="match status" value="1"/>
</dbReference>
<feature type="domain" description="CMP/dCMP-type deaminase" evidence="13">
    <location>
        <begin position="37"/>
        <end position="159"/>
    </location>
</feature>
<proteinExistence type="inferred from homology"/>
<dbReference type="GO" id="GO:0008703">
    <property type="term" value="F:5-amino-6-(5-phosphoribosylamino)uracil reductase activity"/>
    <property type="evidence" value="ECO:0007669"/>
    <property type="project" value="UniProtKB-EC"/>
</dbReference>
<evidence type="ECO:0000256" key="1">
    <source>
        <dbReference type="ARBA" id="ARBA00002151"/>
    </source>
</evidence>
<dbReference type="CDD" id="cd01284">
    <property type="entry name" value="Riboflavin_deaminase-reductase"/>
    <property type="match status" value="1"/>
</dbReference>
<comment type="pathway">
    <text evidence="3 12">Cofactor biosynthesis; riboflavin biosynthesis; 5-amino-6-(D-ribitylamino)uracil from GTP: step 3/4.</text>
</comment>
<evidence type="ECO:0000256" key="9">
    <source>
        <dbReference type="ARBA" id="ARBA00022857"/>
    </source>
</evidence>
<evidence type="ECO:0000313" key="14">
    <source>
        <dbReference type="EMBL" id="MFC0178903.1"/>
    </source>
</evidence>
<comment type="caution">
    <text evidence="14">The sequence shown here is derived from an EMBL/GenBank/DDBJ whole genome shotgun (WGS) entry which is preliminary data.</text>
</comment>
<evidence type="ECO:0000256" key="7">
    <source>
        <dbReference type="ARBA" id="ARBA00022723"/>
    </source>
</evidence>
<comment type="similarity">
    <text evidence="5 12">In the C-terminal section; belongs to the HTP reductase family.</text>
</comment>
<evidence type="ECO:0000256" key="5">
    <source>
        <dbReference type="ARBA" id="ARBA00007417"/>
    </source>
</evidence>
<evidence type="ECO:0000256" key="11">
    <source>
        <dbReference type="ARBA" id="ARBA00023268"/>
    </source>
</evidence>
<evidence type="ECO:0000256" key="10">
    <source>
        <dbReference type="ARBA" id="ARBA00023002"/>
    </source>
</evidence>
<dbReference type="PANTHER" id="PTHR38011">
    <property type="entry name" value="DIHYDROFOLATE REDUCTASE FAMILY PROTEIN (AFU_ORTHOLOGUE AFUA_8G06820)"/>
    <property type="match status" value="1"/>
</dbReference>
<dbReference type="InterPro" id="IPR002125">
    <property type="entry name" value="CMP_dCMP_dom"/>
</dbReference>
<dbReference type="GO" id="GO:0008835">
    <property type="term" value="F:diaminohydroxyphosphoribosylaminopyrimidine deaminase activity"/>
    <property type="evidence" value="ECO:0007669"/>
    <property type="project" value="UniProtKB-EC"/>
</dbReference>
<evidence type="ECO:0000256" key="6">
    <source>
        <dbReference type="ARBA" id="ARBA00022619"/>
    </source>
</evidence>
<evidence type="ECO:0000256" key="3">
    <source>
        <dbReference type="ARBA" id="ARBA00004910"/>
    </source>
</evidence>
<keyword evidence="8 12" id="KW-0862">Zinc</keyword>
<dbReference type="PROSITE" id="PS00903">
    <property type="entry name" value="CYT_DCMP_DEAMINASES_1"/>
    <property type="match status" value="1"/>
</dbReference>
<dbReference type="EMBL" id="JBHLXE010000024">
    <property type="protein sequence ID" value="MFC0178903.1"/>
    <property type="molecule type" value="Genomic_DNA"/>
</dbReference>
<keyword evidence="10 12" id="KW-0560">Oxidoreductase</keyword>
<dbReference type="Proteomes" id="UP001589758">
    <property type="component" value="Unassembled WGS sequence"/>
</dbReference>
<evidence type="ECO:0000256" key="4">
    <source>
        <dbReference type="ARBA" id="ARBA00005259"/>
    </source>
</evidence>
<dbReference type="RefSeq" id="WP_385875952.1">
    <property type="nucleotide sequence ID" value="NZ_JBHLXE010000024.1"/>
</dbReference>
<dbReference type="InterPro" id="IPR004794">
    <property type="entry name" value="Eubact_RibD"/>
</dbReference>
<name>A0ABV6CCA1_9GAMM</name>
<evidence type="ECO:0000256" key="12">
    <source>
        <dbReference type="PIRNR" id="PIRNR006769"/>
    </source>
</evidence>
<dbReference type="EC" id="1.1.1.193" evidence="12"/>
<evidence type="ECO:0000256" key="2">
    <source>
        <dbReference type="ARBA" id="ARBA00004882"/>
    </source>
</evidence>
<dbReference type="PANTHER" id="PTHR38011:SF7">
    <property type="entry name" value="2,5-DIAMINO-6-RIBOSYLAMINO-4(3H)-PYRIMIDINONE 5'-PHOSPHATE REDUCTASE"/>
    <property type="match status" value="1"/>
</dbReference>
<comment type="similarity">
    <text evidence="4 12">In the N-terminal section; belongs to the cytidine and deoxycytidylate deaminase family.</text>
</comment>
<dbReference type="SUPFAM" id="SSF53927">
    <property type="entry name" value="Cytidine deaminase-like"/>
    <property type="match status" value="1"/>
</dbReference>
<comment type="pathway">
    <text evidence="2 12">Cofactor biosynthesis; riboflavin biosynthesis; 5-amino-6-(D-ribitylamino)uracil from GTP: step 2/4.</text>
</comment>
<dbReference type="Pfam" id="PF01872">
    <property type="entry name" value="RibD_C"/>
    <property type="match status" value="1"/>
</dbReference>
<dbReference type="PIRSF" id="PIRSF006769">
    <property type="entry name" value="RibD"/>
    <property type="match status" value="1"/>
</dbReference>
<dbReference type="EC" id="3.5.4.26" evidence="12"/>
<comment type="function">
    <text evidence="1 12">Converts 2,5-diamino-6-(ribosylamino)-4(3h)-pyrimidinone 5'-phosphate into 5-amino-6-(ribosylamino)-2,4(1h,3h)-pyrimidinedione 5'-phosphate.</text>
</comment>
<evidence type="ECO:0000313" key="15">
    <source>
        <dbReference type="Proteomes" id="UP001589758"/>
    </source>
</evidence>
<dbReference type="InterPro" id="IPR002734">
    <property type="entry name" value="RibDG_C"/>
</dbReference>
<dbReference type="InterPro" id="IPR024072">
    <property type="entry name" value="DHFR-like_dom_sf"/>
</dbReference>
<reference evidence="14 15" key="1">
    <citation type="submission" date="2024-09" db="EMBL/GenBank/DDBJ databases">
        <authorList>
            <person name="Sun Q."/>
            <person name="Mori K."/>
        </authorList>
    </citation>
    <scope>NUCLEOTIDE SEQUENCE [LARGE SCALE GENOMIC DNA]</scope>
    <source>
        <strain evidence="14 15">CCM 8545</strain>
    </source>
</reference>
<keyword evidence="15" id="KW-1185">Reference proteome</keyword>
<evidence type="ECO:0000259" key="13">
    <source>
        <dbReference type="PROSITE" id="PS51747"/>
    </source>
</evidence>
<keyword evidence="9 12" id="KW-0521">NADP</keyword>
<comment type="cofactor">
    <cofactor evidence="12">
        <name>Zn(2+)</name>
        <dbReference type="ChEBI" id="CHEBI:29105"/>
    </cofactor>
    <text evidence="12">Binds 1 zinc ion.</text>
</comment>
<dbReference type="InterPro" id="IPR016192">
    <property type="entry name" value="APOBEC/CMP_deaminase_Zn-bd"/>
</dbReference>
<dbReference type="PROSITE" id="PS51747">
    <property type="entry name" value="CYT_DCMP_DEAMINASES_2"/>
    <property type="match status" value="1"/>
</dbReference>
<organism evidence="14 15">
    <name type="scientific">Thorsellia kenyensis</name>
    <dbReference type="NCBI Taxonomy" id="1549888"/>
    <lineage>
        <taxon>Bacteria</taxon>
        <taxon>Pseudomonadati</taxon>
        <taxon>Pseudomonadota</taxon>
        <taxon>Gammaproteobacteria</taxon>
        <taxon>Enterobacterales</taxon>
        <taxon>Thorselliaceae</taxon>
        <taxon>Thorsellia</taxon>
    </lineage>
</organism>
<dbReference type="Pfam" id="PF00383">
    <property type="entry name" value="dCMP_cyt_deam_1"/>
    <property type="match status" value="1"/>
</dbReference>
<accession>A0ABV6CCA1</accession>
<dbReference type="InterPro" id="IPR050765">
    <property type="entry name" value="Riboflavin_Biosynth_HTPR"/>
</dbReference>
<keyword evidence="6 12" id="KW-0686">Riboflavin biosynthesis</keyword>
<keyword evidence="7 12" id="KW-0479">Metal-binding</keyword>
<comment type="catalytic activity">
    <reaction evidence="12">
        <text>5-amino-6-(5-phospho-D-ribitylamino)uracil + NADP(+) = 5-amino-6-(5-phospho-D-ribosylamino)uracil + NADPH + H(+)</text>
        <dbReference type="Rhea" id="RHEA:17845"/>
        <dbReference type="ChEBI" id="CHEBI:15378"/>
        <dbReference type="ChEBI" id="CHEBI:57783"/>
        <dbReference type="ChEBI" id="CHEBI:58349"/>
        <dbReference type="ChEBI" id="CHEBI:58421"/>
        <dbReference type="ChEBI" id="CHEBI:58453"/>
        <dbReference type="EC" id="1.1.1.193"/>
    </reaction>
</comment>
<protein>
    <recommendedName>
        <fullName evidence="12">Riboflavin biosynthesis protein RibD</fullName>
    </recommendedName>
    <domain>
        <recommendedName>
            <fullName evidence="12">Diaminohydroxyphosphoribosylaminopyrimidine deaminase</fullName>
            <shortName evidence="12">DRAP deaminase</shortName>
            <ecNumber evidence="12">3.5.4.26</ecNumber>
        </recommendedName>
        <alternativeName>
            <fullName evidence="12">Riboflavin-specific deaminase</fullName>
        </alternativeName>
    </domain>
    <domain>
        <recommendedName>
            <fullName evidence="12">5-amino-6-(5-phosphoribosylamino)uracil reductase</fullName>
            <ecNumber evidence="12">1.1.1.193</ecNumber>
        </recommendedName>
        <alternativeName>
            <fullName evidence="12">HTP reductase</fullName>
        </alternativeName>
    </domain>
</protein>
<dbReference type="SUPFAM" id="SSF53597">
    <property type="entry name" value="Dihydrofolate reductase-like"/>
    <property type="match status" value="1"/>
</dbReference>
<comment type="catalytic activity">
    <reaction evidence="12">
        <text>2,5-diamino-6-hydroxy-4-(5-phosphoribosylamino)-pyrimidine + H2O + H(+) = 5-amino-6-(5-phospho-D-ribosylamino)uracil + NH4(+)</text>
        <dbReference type="Rhea" id="RHEA:21868"/>
        <dbReference type="ChEBI" id="CHEBI:15377"/>
        <dbReference type="ChEBI" id="CHEBI:15378"/>
        <dbReference type="ChEBI" id="CHEBI:28938"/>
        <dbReference type="ChEBI" id="CHEBI:58453"/>
        <dbReference type="ChEBI" id="CHEBI:58614"/>
        <dbReference type="EC" id="3.5.4.26"/>
    </reaction>
</comment>